<evidence type="ECO:0000256" key="4">
    <source>
        <dbReference type="ARBA" id="ARBA00022989"/>
    </source>
</evidence>
<dbReference type="GO" id="GO:0016020">
    <property type="term" value="C:membrane"/>
    <property type="evidence" value="ECO:0007669"/>
    <property type="project" value="UniProtKB-SubCell"/>
</dbReference>
<evidence type="ECO:0000256" key="6">
    <source>
        <dbReference type="PIRNR" id="PIRNR005651"/>
    </source>
</evidence>
<dbReference type="EMBL" id="SOBR01000001">
    <property type="protein sequence ID" value="TDU24791.1"/>
    <property type="molecule type" value="Genomic_DNA"/>
</dbReference>
<dbReference type="PANTHER" id="PTHR42911">
    <property type="entry name" value="MODULATOR OF FTSH PROTEASE HFLC"/>
    <property type="match status" value="1"/>
</dbReference>
<proteinExistence type="inferred from homology"/>
<dbReference type="Proteomes" id="UP000295380">
    <property type="component" value="Unassembled WGS sequence"/>
</dbReference>
<evidence type="ECO:0000256" key="3">
    <source>
        <dbReference type="ARBA" id="ARBA00022692"/>
    </source>
</evidence>
<sequence length="307" mass="35196">MVNNRALGIVAVLAVGAWLASASLYVVTETQRAIKLRFGEVVETDIQPGLHFKWPVLNTVRFFDARVQTLESKESRFLTARRNALIVDSYVKWQVVNPSLFYEATRGNMARAESIIEPRVEESLRNAFGSREVSNIISEDRNEMLHKPQQRLNEELREEVGVAILDIRLKRVELPKEVRQAVFERMRTERYAEARQYRAQGKEQAERIRARADRERQVKLAEAREKAETLRGQGDAKAAQIYANAYQQNESFFNFYRSLEAYRNSFDKGDDMLVLSPDSEFFRYFRSADGRDDNVGEAGAAATGSAE</sequence>
<keyword evidence="8" id="KW-0645">Protease</keyword>
<dbReference type="SMART" id="SM00244">
    <property type="entry name" value="PHB"/>
    <property type="match status" value="1"/>
</dbReference>
<dbReference type="NCBIfam" id="TIGR01932">
    <property type="entry name" value="hflC"/>
    <property type="match status" value="1"/>
</dbReference>
<evidence type="ECO:0000259" key="7">
    <source>
        <dbReference type="SMART" id="SM00244"/>
    </source>
</evidence>
<dbReference type="CDD" id="cd03405">
    <property type="entry name" value="SPFH_HflC"/>
    <property type="match status" value="1"/>
</dbReference>
<dbReference type="InterPro" id="IPR001107">
    <property type="entry name" value="Band_7"/>
</dbReference>
<comment type="similarity">
    <text evidence="2 6">Belongs to the band 7/mec-2 family. HflC subfamily.</text>
</comment>
<keyword evidence="9" id="KW-1185">Reference proteome</keyword>
<dbReference type="GO" id="GO:0008233">
    <property type="term" value="F:peptidase activity"/>
    <property type="evidence" value="ECO:0007669"/>
    <property type="project" value="UniProtKB-KW"/>
</dbReference>
<evidence type="ECO:0000256" key="2">
    <source>
        <dbReference type="ARBA" id="ARBA00007862"/>
    </source>
</evidence>
<dbReference type="PRINTS" id="PR00721">
    <property type="entry name" value="STOMATIN"/>
</dbReference>
<dbReference type="RefSeq" id="WP_133693451.1">
    <property type="nucleotide sequence ID" value="NZ_SOBR01000001.1"/>
</dbReference>
<gene>
    <name evidence="8" type="ORF">C8E00_101171</name>
</gene>
<dbReference type="InterPro" id="IPR010200">
    <property type="entry name" value="HflC"/>
</dbReference>
<dbReference type="GO" id="GO:0006508">
    <property type="term" value="P:proteolysis"/>
    <property type="evidence" value="ECO:0007669"/>
    <property type="project" value="UniProtKB-KW"/>
</dbReference>
<evidence type="ECO:0000256" key="1">
    <source>
        <dbReference type="ARBA" id="ARBA00004167"/>
    </source>
</evidence>
<reference evidence="8 9" key="1">
    <citation type="submission" date="2019-03" db="EMBL/GenBank/DDBJ databases">
        <title>Genomic Encyclopedia of Type Strains, Phase IV (KMG-IV): sequencing the most valuable type-strain genomes for metagenomic binning, comparative biology and taxonomic classification.</title>
        <authorList>
            <person name="Goeker M."/>
        </authorList>
    </citation>
    <scope>NUCLEOTIDE SEQUENCE [LARGE SCALE GENOMIC DNA]</scope>
    <source>
        <strain evidence="8 9">DSM 6770</strain>
    </source>
</reference>
<name>A0A4R7NVU5_9GAMM</name>
<organism evidence="8 9">
    <name type="scientific">Chromohalobacter marismortui</name>
    <dbReference type="NCBI Taxonomy" id="42055"/>
    <lineage>
        <taxon>Bacteria</taxon>
        <taxon>Pseudomonadati</taxon>
        <taxon>Pseudomonadota</taxon>
        <taxon>Gammaproteobacteria</taxon>
        <taxon>Oceanospirillales</taxon>
        <taxon>Halomonadaceae</taxon>
        <taxon>Chromohalobacter</taxon>
    </lineage>
</organism>
<dbReference type="AlphaFoldDB" id="A0A4R7NVU5"/>
<feature type="domain" description="Band 7" evidence="7">
    <location>
        <begin position="22"/>
        <end position="186"/>
    </location>
</feature>
<dbReference type="OrthoDB" id="9812991at2"/>
<dbReference type="PANTHER" id="PTHR42911:SF1">
    <property type="entry name" value="MODULATOR OF FTSH PROTEASE HFLC"/>
    <property type="match status" value="1"/>
</dbReference>
<keyword evidence="5" id="KW-0472">Membrane</keyword>
<accession>A0A4R7NVU5</accession>
<evidence type="ECO:0000313" key="9">
    <source>
        <dbReference type="Proteomes" id="UP000295380"/>
    </source>
</evidence>
<keyword evidence="3" id="KW-0812">Transmembrane</keyword>
<comment type="caution">
    <text evidence="8">The sequence shown here is derived from an EMBL/GenBank/DDBJ whole genome shotgun (WGS) entry which is preliminary data.</text>
</comment>
<dbReference type="Gene3D" id="3.30.479.30">
    <property type="entry name" value="Band 7 domain"/>
    <property type="match status" value="1"/>
</dbReference>
<dbReference type="InterPro" id="IPR001972">
    <property type="entry name" value="Stomatin_HflK_fam"/>
</dbReference>
<keyword evidence="4" id="KW-1133">Transmembrane helix</keyword>
<comment type="function">
    <text evidence="6">HflC and HflK could regulate a protease.</text>
</comment>
<comment type="subcellular location">
    <subcellularLocation>
        <location evidence="1">Membrane</location>
        <topology evidence="1">Single-pass membrane protein</topology>
    </subcellularLocation>
</comment>
<dbReference type="SUPFAM" id="SSF117892">
    <property type="entry name" value="Band 7/SPFH domain"/>
    <property type="match status" value="1"/>
</dbReference>
<dbReference type="Pfam" id="PF01145">
    <property type="entry name" value="Band_7"/>
    <property type="match status" value="1"/>
</dbReference>
<evidence type="ECO:0000313" key="8">
    <source>
        <dbReference type="EMBL" id="TDU24791.1"/>
    </source>
</evidence>
<dbReference type="InterPro" id="IPR036013">
    <property type="entry name" value="Band_7/SPFH_dom_sf"/>
</dbReference>
<dbReference type="PIRSF" id="PIRSF005651">
    <property type="entry name" value="HflC"/>
    <property type="match status" value="1"/>
</dbReference>
<protein>
    <recommendedName>
        <fullName evidence="6">Protein HflC</fullName>
    </recommendedName>
</protein>
<evidence type="ECO:0000256" key="5">
    <source>
        <dbReference type="ARBA" id="ARBA00023136"/>
    </source>
</evidence>
<keyword evidence="8" id="KW-0378">Hydrolase</keyword>